<dbReference type="GO" id="GO:0008320">
    <property type="term" value="F:protein transmembrane transporter activity"/>
    <property type="evidence" value="ECO:0007669"/>
    <property type="project" value="UniProtKB-UniRule"/>
</dbReference>
<organism evidence="9 10">
    <name type="scientific">Babesia microti (strain RI)</name>
    <dbReference type="NCBI Taxonomy" id="1133968"/>
    <lineage>
        <taxon>Eukaryota</taxon>
        <taxon>Sar</taxon>
        <taxon>Alveolata</taxon>
        <taxon>Apicomplexa</taxon>
        <taxon>Aconoidasida</taxon>
        <taxon>Piroplasmida</taxon>
        <taxon>Babesiidae</taxon>
        <taxon>Babesia</taxon>
    </lineage>
</organism>
<sequence>MSNGLYDKVYLSNSYVNLKLYENPNPELLRAFKLQESIQESCITRSIAVGIASSLLGVVVGSFMFTMNQSSKPTDINLTTKEVFRLASKDLISHITATSKNFAKIGSLYSLIECGVQKKRGSCDLYNSIYAGCATGATLSYKNGPLMATGSCIAFAAFSGAMEAYQHSTG</sequence>
<evidence type="ECO:0000256" key="8">
    <source>
        <dbReference type="RuleBase" id="RU367038"/>
    </source>
</evidence>
<evidence type="ECO:0000256" key="4">
    <source>
        <dbReference type="ARBA" id="ARBA00022792"/>
    </source>
</evidence>
<protein>
    <recommendedName>
        <fullName evidence="8">Mitochondrial import inner membrane translocase subunit TIM22</fullName>
    </recommendedName>
</protein>
<keyword evidence="4 8" id="KW-0999">Mitochondrion inner membrane</keyword>
<dbReference type="EMBL" id="LN871599">
    <property type="protein sequence ID" value="SIO73518.1"/>
    <property type="molecule type" value="Genomic_DNA"/>
</dbReference>
<evidence type="ECO:0000256" key="3">
    <source>
        <dbReference type="ARBA" id="ARBA00022692"/>
    </source>
</evidence>
<reference evidence="9 10" key="1">
    <citation type="journal article" date="2012" name="Nucleic Acids Res.">
        <title>Sequencing of the smallest Apicomplexan genome from the human pathogen Babesia microti.</title>
        <authorList>
            <person name="Cornillot E."/>
            <person name="Hadj-Kaddour K."/>
            <person name="Dassouli A."/>
            <person name="Noel B."/>
            <person name="Ranwez V."/>
            <person name="Vacherie B."/>
            <person name="Augagneur Y."/>
            <person name="Bres V."/>
            <person name="Duclos A."/>
            <person name="Randazzo S."/>
            <person name="Carcy B."/>
            <person name="Debierre-Grockiego F."/>
            <person name="Delbecq S."/>
            <person name="Moubri-Menage K."/>
            <person name="Shams-Eldin H."/>
            <person name="Usmani-Brown S."/>
            <person name="Bringaud F."/>
            <person name="Wincker P."/>
            <person name="Vivares C.P."/>
            <person name="Schwarz R.T."/>
            <person name="Schetters T.P."/>
            <person name="Krause P.J."/>
            <person name="Gorenflot A."/>
            <person name="Berry V."/>
            <person name="Barbe V."/>
            <person name="Ben Mamoun C."/>
        </authorList>
    </citation>
    <scope>NUCLEOTIDE SEQUENCE [LARGE SCALE GENOMIC DNA]</scope>
    <source>
        <strain evidence="9 10">RI</strain>
    </source>
</reference>
<keyword evidence="5 8" id="KW-1133">Transmembrane helix</keyword>
<keyword evidence="10" id="KW-1185">Reference proteome</keyword>
<dbReference type="InterPro" id="IPR039175">
    <property type="entry name" value="TIM22"/>
</dbReference>
<dbReference type="GeneID" id="24425677"/>
<keyword evidence="8" id="KW-0813">Transport</keyword>
<keyword evidence="7 8" id="KW-0472">Membrane</keyword>
<comment type="caution">
    <text evidence="8">Lacks conserved residue(s) required for the propagation of feature annotation.</text>
</comment>
<keyword evidence="3 8" id="KW-0812">Transmembrane</keyword>
<dbReference type="OrthoDB" id="75343at2759"/>
<evidence type="ECO:0000256" key="6">
    <source>
        <dbReference type="ARBA" id="ARBA00023128"/>
    </source>
</evidence>
<dbReference type="PANTHER" id="PTHR14110">
    <property type="entry name" value="MITOCHONDRIAL IMPORT INNER MEMBRANE TRANSLOCASE SUBUNIT TIM22"/>
    <property type="match status" value="1"/>
</dbReference>
<gene>
    <name evidence="9" type="ORF">BmR1_04g05165</name>
</gene>
<keyword evidence="8" id="KW-0653">Protein transport</keyword>
<dbReference type="RefSeq" id="XP_021337610.1">
    <property type="nucleotide sequence ID" value="XM_021482353.1"/>
</dbReference>
<keyword evidence="6 8" id="KW-0496">Mitochondrion</keyword>
<evidence type="ECO:0000256" key="2">
    <source>
        <dbReference type="ARBA" id="ARBA00008444"/>
    </source>
</evidence>
<reference evidence="9 10" key="3">
    <citation type="journal article" date="2016" name="Sci. Rep.">
        <title>Genome-wide diversity and gene expression profiling of Babesia microti isolates identify polymorphic genes that mediate host-pathogen interactions.</title>
        <authorList>
            <person name="Silva J.C."/>
            <person name="Cornillot E."/>
            <person name="McCracken C."/>
            <person name="Usmani-Brown S."/>
            <person name="Dwivedi A."/>
            <person name="Ifeonu O.O."/>
            <person name="Crabtree J."/>
            <person name="Gotia H.T."/>
            <person name="Virji A.Z."/>
            <person name="Reynes C."/>
            <person name="Colinge J."/>
            <person name="Kumar V."/>
            <person name="Lawres L."/>
            <person name="Pazzi J.E."/>
            <person name="Pablo J.V."/>
            <person name="Hung C."/>
            <person name="Brancato J."/>
            <person name="Kumari P."/>
            <person name="Orvis J."/>
            <person name="Tretina K."/>
            <person name="Chibucos M."/>
            <person name="Ott S."/>
            <person name="Sadzewicz L."/>
            <person name="Sengamalay N."/>
            <person name="Shetty A.C."/>
            <person name="Su Q."/>
            <person name="Tallon L."/>
            <person name="Fraser C.M."/>
            <person name="Frutos R."/>
            <person name="Molina D.M."/>
            <person name="Krause P.J."/>
            <person name="Ben Mamoun C."/>
        </authorList>
    </citation>
    <scope>NUCLEOTIDE SEQUENCE [LARGE SCALE GENOMIC DNA]</scope>
    <source>
        <strain evidence="9 10">RI</strain>
    </source>
</reference>
<dbReference type="KEGG" id="bmic:BmR1_04g05165"/>
<reference evidence="9 10" key="2">
    <citation type="journal article" date="2013" name="PLoS ONE">
        <title>Whole genome mapping and re-organization of the nuclear and mitochondrial genomes of Babesia microti isolates.</title>
        <authorList>
            <person name="Cornillot E."/>
            <person name="Dassouli A."/>
            <person name="Garg A."/>
            <person name="Pachikara N."/>
            <person name="Randazzo S."/>
            <person name="Depoix D."/>
            <person name="Carcy B."/>
            <person name="Delbecq S."/>
            <person name="Frutos R."/>
            <person name="Silva J.C."/>
            <person name="Sutton R."/>
            <person name="Krause P.J."/>
            <person name="Mamoun C.B."/>
        </authorList>
    </citation>
    <scope>NUCLEOTIDE SEQUENCE [LARGE SCALE GENOMIC DNA]</scope>
    <source>
        <strain evidence="9 10">RI</strain>
    </source>
</reference>
<feature type="transmembrane region" description="Helical" evidence="8">
    <location>
        <begin position="47"/>
        <end position="67"/>
    </location>
</feature>
<dbReference type="Proteomes" id="UP000002899">
    <property type="component" value="Chromosome IV"/>
</dbReference>
<keyword evidence="8" id="KW-0811">Translocation</keyword>
<proteinExistence type="inferred from homology"/>
<evidence type="ECO:0000256" key="1">
    <source>
        <dbReference type="ARBA" id="ARBA00004448"/>
    </source>
</evidence>
<comment type="function">
    <text evidence="8">Essential core component of the TIM22 complex, a complex that mediates the import and insertion of multi-pass transmembrane proteins into the mitochondrial inner membrane. In the TIM22 complex, it constitutes the voltage-activated and signal-gated channel. Forms a twin-pore translocase that uses the membrane potential as external driving force in 2 voltage-dependent steps.</text>
</comment>
<evidence type="ECO:0000313" key="10">
    <source>
        <dbReference type="Proteomes" id="UP000002899"/>
    </source>
</evidence>
<comment type="similarity">
    <text evidence="2 8">Belongs to the Tim17/Tim22/Tim23 family.</text>
</comment>
<dbReference type="GO" id="GO:0045039">
    <property type="term" value="P:protein insertion into mitochondrial inner membrane"/>
    <property type="evidence" value="ECO:0007669"/>
    <property type="project" value="UniProtKB-UniRule"/>
</dbReference>
<dbReference type="VEuPathDB" id="PiroplasmaDB:BmR1_04g05165"/>
<accession>A0A1N6LXB5</accession>
<dbReference type="AlphaFoldDB" id="A0A1N6LXB5"/>
<comment type="subunit">
    <text evidence="8">Component of the TIM22 complex.</text>
</comment>
<dbReference type="Pfam" id="PF02466">
    <property type="entry name" value="Tim17"/>
    <property type="match status" value="1"/>
</dbReference>
<evidence type="ECO:0000256" key="7">
    <source>
        <dbReference type="ARBA" id="ARBA00023136"/>
    </source>
</evidence>
<dbReference type="GO" id="GO:0030943">
    <property type="term" value="F:mitochondrion targeting sequence binding"/>
    <property type="evidence" value="ECO:0007669"/>
    <property type="project" value="TreeGrafter"/>
</dbReference>
<evidence type="ECO:0000256" key="5">
    <source>
        <dbReference type="ARBA" id="ARBA00022989"/>
    </source>
</evidence>
<dbReference type="GO" id="GO:0042721">
    <property type="term" value="C:TIM22 mitochondrial import inner membrane insertion complex"/>
    <property type="evidence" value="ECO:0007669"/>
    <property type="project" value="UniProtKB-UniRule"/>
</dbReference>
<dbReference type="PANTHER" id="PTHR14110:SF0">
    <property type="entry name" value="MITOCHONDRIAL IMPORT INNER MEMBRANE TRANSLOCASE SUBUNIT TIM22"/>
    <property type="match status" value="1"/>
</dbReference>
<evidence type="ECO:0000313" key="9">
    <source>
        <dbReference type="EMBL" id="SIO73518.1"/>
    </source>
</evidence>
<comment type="subcellular location">
    <subcellularLocation>
        <location evidence="1 8">Mitochondrion inner membrane</location>
        <topology evidence="1 8">Multi-pass membrane protein</topology>
    </subcellularLocation>
</comment>
<name>A0A1N6LXB5_BABMR</name>